<keyword evidence="1" id="KW-0732">Signal</keyword>
<accession>A0A0V0YK43</accession>
<sequence>MIWIVKNIVLFLLFYSSSFAYGDKNSTVPQSFIYNNEPLSAVSANILAFDLLTMDLTSELYFEAIDMYSVYRRNYCLKLASFGEWLEKHSDPIMSTREYKSIRKELLKFFSQFVDRFAYANPILDKCESVLRPSMEILMRIGNFYNFQRRFRDVIQLAQTQLEEAALQTAFKCVLKEIKTQYVKTNSAQTTLDDCLRIRNAVYSGMQTACSNGNYLHDPFSSDMINIAKARVLTSLIDHERLDYFNSTSNWYIENKQWCTLFSDLWYEISEMFHYNKHFSLTGLYLMNSLVNNYKNGYKLKLRGENECKEALMHTYRIIELNKKLFSSNKK</sequence>
<name>A0A0V0YK43_TRIPS</name>
<evidence type="ECO:0000313" key="2">
    <source>
        <dbReference type="EMBL" id="KRY00697.1"/>
    </source>
</evidence>
<feature type="signal peptide" evidence="1">
    <location>
        <begin position="1"/>
        <end position="22"/>
    </location>
</feature>
<reference evidence="2 3" key="1">
    <citation type="submission" date="2015-01" db="EMBL/GenBank/DDBJ databases">
        <title>Evolution of Trichinella species and genotypes.</title>
        <authorList>
            <person name="Korhonen P.K."/>
            <person name="Edoardo P."/>
            <person name="Giuseppe L.R."/>
            <person name="Gasser R.B."/>
        </authorList>
    </citation>
    <scope>NUCLEOTIDE SEQUENCE [LARGE SCALE GENOMIC DNA]</scope>
    <source>
        <strain evidence="2">ISS141</strain>
    </source>
</reference>
<gene>
    <name evidence="2" type="ORF">T4E_7634</name>
</gene>
<feature type="chain" id="PRO_5006873371" evidence="1">
    <location>
        <begin position="23"/>
        <end position="331"/>
    </location>
</feature>
<dbReference type="Proteomes" id="UP000054815">
    <property type="component" value="Unassembled WGS sequence"/>
</dbReference>
<comment type="caution">
    <text evidence="2">The sequence shown here is derived from an EMBL/GenBank/DDBJ whole genome shotgun (WGS) entry which is preliminary data.</text>
</comment>
<organism evidence="2 3">
    <name type="scientific">Trichinella pseudospiralis</name>
    <name type="common">Parasitic roundworm</name>
    <dbReference type="NCBI Taxonomy" id="6337"/>
    <lineage>
        <taxon>Eukaryota</taxon>
        <taxon>Metazoa</taxon>
        <taxon>Ecdysozoa</taxon>
        <taxon>Nematoda</taxon>
        <taxon>Enoplea</taxon>
        <taxon>Dorylaimia</taxon>
        <taxon>Trichinellida</taxon>
        <taxon>Trichinellidae</taxon>
        <taxon>Trichinella</taxon>
    </lineage>
</organism>
<dbReference type="AlphaFoldDB" id="A0A0V0YK43"/>
<evidence type="ECO:0000313" key="3">
    <source>
        <dbReference type="Proteomes" id="UP000054815"/>
    </source>
</evidence>
<protein>
    <submittedName>
        <fullName evidence="2">Uncharacterized protein</fullName>
    </submittedName>
</protein>
<dbReference type="EMBL" id="JYDU01000007">
    <property type="protein sequence ID" value="KRY00697.1"/>
    <property type="molecule type" value="Genomic_DNA"/>
</dbReference>
<evidence type="ECO:0000256" key="1">
    <source>
        <dbReference type="SAM" id="SignalP"/>
    </source>
</evidence>
<proteinExistence type="predicted"/>